<accession>A0A7G9RLM4</accession>
<gene>
    <name evidence="2" type="ORF">H9K76_18455</name>
</gene>
<feature type="compositionally biased region" description="Basic and acidic residues" evidence="1">
    <location>
        <begin position="128"/>
        <end position="141"/>
    </location>
</feature>
<evidence type="ECO:0008006" key="4">
    <source>
        <dbReference type="Google" id="ProtNLM"/>
    </source>
</evidence>
<evidence type="ECO:0000313" key="2">
    <source>
        <dbReference type="EMBL" id="QNN56499.1"/>
    </source>
</evidence>
<evidence type="ECO:0000256" key="1">
    <source>
        <dbReference type="SAM" id="MobiDB-lite"/>
    </source>
</evidence>
<dbReference type="RefSeq" id="WP_187596765.1">
    <property type="nucleotide sequence ID" value="NZ_CP060714.1"/>
</dbReference>
<sequence>MTAKTLPWLRLYTEIIDDEKLGLLAFEDRWHFVAILCLKGKGVLDSEPDAEMLQRKVALKMGVTLQELEKIVARLARMGLIDRETCQPCAWDTRQMQSDSSTERVKAYRERLKQARNVSTTVQDADTELEKEREEREEKKKQFARTSAPAFQLPEWINQAHWDAWHSCPKRKKATNAQKQMAIDKLSAWRAEGVDHAAALENAAIGGWQGLFKPDPSVSGSRSVRRSATEHKYAAAAAAIFDGVFE</sequence>
<protein>
    <recommendedName>
        <fullName evidence="4">DUF1376 domain-containing protein</fullName>
    </recommendedName>
</protein>
<organism evidence="2 3">
    <name type="scientific">Diaphorobacter ruginosibacter</name>
    <dbReference type="NCBI Taxonomy" id="1715720"/>
    <lineage>
        <taxon>Bacteria</taxon>
        <taxon>Pseudomonadati</taxon>
        <taxon>Pseudomonadota</taxon>
        <taxon>Betaproteobacteria</taxon>
        <taxon>Burkholderiales</taxon>
        <taxon>Comamonadaceae</taxon>
        <taxon>Diaphorobacter</taxon>
    </lineage>
</organism>
<dbReference type="AlphaFoldDB" id="A0A7G9RLM4"/>
<reference evidence="2 3" key="1">
    <citation type="submission" date="2020-08" db="EMBL/GenBank/DDBJ databases">
        <title>Genome sequence of Diaphorobacter ruginosibacter DSM 27467T.</title>
        <authorList>
            <person name="Hyun D.-W."/>
            <person name="Bae J.-W."/>
        </authorList>
    </citation>
    <scope>NUCLEOTIDE SEQUENCE [LARGE SCALE GENOMIC DNA]</scope>
    <source>
        <strain evidence="2 3">DSM 27467</strain>
    </source>
</reference>
<dbReference type="EMBL" id="CP060714">
    <property type="protein sequence ID" value="QNN56499.1"/>
    <property type="molecule type" value="Genomic_DNA"/>
</dbReference>
<proteinExistence type="predicted"/>
<name>A0A7G9RLM4_9BURK</name>
<evidence type="ECO:0000313" key="3">
    <source>
        <dbReference type="Proteomes" id="UP000515811"/>
    </source>
</evidence>
<feature type="region of interest" description="Disordered" evidence="1">
    <location>
        <begin position="118"/>
        <end position="146"/>
    </location>
</feature>
<dbReference type="KEGG" id="drg:H9K76_18455"/>
<dbReference type="Proteomes" id="UP000515811">
    <property type="component" value="Chromosome"/>
</dbReference>
<keyword evidence="3" id="KW-1185">Reference proteome</keyword>